<reference evidence="1" key="1">
    <citation type="submission" date="2020-04" db="EMBL/GenBank/DDBJ databases">
        <authorList>
            <person name="Alioto T."/>
            <person name="Alioto T."/>
            <person name="Gomez Garrido J."/>
        </authorList>
    </citation>
    <scope>NUCLEOTIDE SEQUENCE</scope>
    <source>
        <strain evidence="1">A484AB</strain>
    </source>
</reference>
<dbReference type="Proteomes" id="UP001152795">
    <property type="component" value="Unassembled WGS sequence"/>
</dbReference>
<comment type="caution">
    <text evidence="1">The sequence shown here is derived from an EMBL/GenBank/DDBJ whole genome shotgun (WGS) entry which is preliminary data.</text>
</comment>
<dbReference type="OrthoDB" id="2213994at2759"/>
<sequence length="736" mass="84965">MKPSGSPCPLDQISVICLKRCPYLRTYLTEIIHAAWSSGIVPSEWKKACTILIHKKDETDNPANFRPITLESVPLKVFTSCLRNKIFAFLFENNYIEHDIQKGFTPNVAGTVEHTAHMAHIINTARIKQRSLVITLLDLKNAFGELHHNLIYKVLQYHHIPDPINELIRSVYTNFQTSIITEKFSTPFITVGRGVLQGDCLSPLLFNMSFNTFVQHIKSESFLQLGFWKFNKTGISCNPIHWFQFADDAAVISSQEKENQILLNRFSVWCQWANMIIRVDKCSTFGIKKHSSKSVQYQPKLLISHLLVPRTETGESFRYLGRYFNFNMSDEKHQSDICNLFNNIISKIDELHLHPRNKILLYSRYLLSKISWDFTITDISQTWVCETLDGIATKHIRKWLELPISATLSNVYLPYNKPGLNVILPSTKFIQCQTVSRLALKSSTNENIRELWSITSTNRNIQYDIYPNTKDVLKAFRQKNEQRLQNNLTSQGSFFSNIVKNSTLAFNSLWSSVHSKLPKNIFNFSLRYINNSLLTRKNLVKWGLSSSADCSFCFCPESLLHIISGCKTYLNEGRYTWRHDSVLNPIASSLLDVGTRSKMYVDLPGFISPSVITGDELRPDLLLTIENKTLYILELTVGFETNLKTNSDRKHEKYLTLITDQENIYDEVKFVNVSISSLGVFGESTNILFDMLHDLKYDEQCIKYVKKKIIATCIRTSYYIFCRRNKDWNNPELLNF</sequence>
<name>A0A7D9K7B6_PARCT</name>
<organism evidence="1 2">
    <name type="scientific">Paramuricea clavata</name>
    <name type="common">Red gorgonian</name>
    <name type="synonym">Violescent sea-whip</name>
    <dbReference type="NCBI Taxonomy" id="317549"/>
    <lineage>
        <taxon>Eukaryota</taxon>
        <taxon>Metazoa</taxon>
        <taxon>Cnidaria</taxon>
        <taxon>Anthozoa</taxon>
        <taxon>Octocorallia</taxon>
        <taxon>Malacalcyonacea</taxon>
        <taxon>Plexauridae</taxon>
        <taxon>Paramuricea</taxon>
    </lineage>
</organism>
<dbReference type="SUPFAM" id="SSF56672">
    <property type="entry name" value="DNA/RNA polymerases"/>
    <property type="match status" value="1"/>
</dbReference>
<dbReference type="EMBL" id="CACRXK020028361">
    <property type="protein sequence ID" value="CAB4041462.1"/>
    <property type="molecule type" value="Genomic_DNA"/>
</dbReference>
<evidence type="ECO:0000313" key="2">
    <source>
        <dbReference type="Proteomes" id="UP001152795"/>
    </source>
</evidence>
<evidence type="ECO:0000313" key="1">
    <source>
        <dbReference type="EMBL" id="CAB4041462.1"/>
    </source>
</evidence>
<dbReference type="InterPro" id="IPR000477">
    <property type="entry name" value="RT_dom"/>
</dbReference>
<dbReference type="PROSITE" id="PS50878">
    <property type="entry name" value="RT_POL"/>
    <property type="match status" value="1"/>
</dbReference>
<gene>
    <name evidence="1" type="ORF">PACLA_8A016068</name>
</gene>
<dbReference type="AlphaFoldDB" id="A0A7D9K7B6"/>
<dbReference type="InterPro" id="IPR043502">
    <property type="entry name" value="DNA/RNA_pol_sf"/>
</dbReference>
<dbReference type="CDD" id="cd01650">
    <property type="entry name" value="RT_nLTR_like"/>
    <property type="match status" value="1"/>
</dbReference>
<dbReference type="Pfam" id="PF00078">
    <property type="entry name" value="RVT_1"/>
    <property type="match status" value="1"/>
</dbReference>
<protein>
    <submittedName>
        <fullName evidence="1">Uncharacterized protein</fullName>
    </submittedName>
</protein>
<proteinExistence type="predicted"/>
<accession>A0A7D9K7B6</accession>
<keyword evidence="2" id="KW-1185">Reference proteome</keyword>
<dbReference type="PANTHER" id="PTHR19446">
    <property type="entry name" value="REVERSE TRANSCRIPTASES"/>
    <property type="match status" value="1"/>
</dbReference>